<dbReference type="InterPro" id="IPR036890">
    <property type="entry name" value="HATPase_C_sf"/>
</dbReference>
<dbReference type="InterPro" id="IPR003594">
    <property type="entry name" value="HATPase_dom"/>
</dbReference>
<dbReference type="Gene3D" id="3.30.565.10">
    <property type="entry name" value="Histidine kinase-like ATPase, C-terminal domain"/>
    <property type="match status" value="1"/>
</dbReference>
<evidence type="ECO:0000256" key="6">
    <source>
        <dbReference type="ARBA" id="ARBA00022741"/>
    </source>
</evidence>
<evidence type="ECO:0000256" key="8">
    <source>
        <dbReference type="ARBA" id="ARBA00022840"/>
    </source>
</evidence>
<keyword evidence="9" id="KW-0472">Membrane</keyword>
<dbReference type="PROSITE" id="PS50109">
    <property type="entry name" value="HIS_KIN"/>
    <property type="match status" value="1"/>
</dbReference>
<evidence type="ECO:0000256" key="1">
    <source>
        <dbReference type="ARBA" id="ARBA00000085"/>
    </source>
</evidence>
<evidence type="ECO:0000256" key="3">
    <source>
        <dbReference type="ARBA" id="ARBA00012438"/>
    </source>
</evidence>
<dbReference type="Pfam" id="PF00512">
    <property type="entry name" value="HisKA"/>
    <property type="match status" value="1"/>
</dbReference>
<evidence type="ECO:0000256" key="4">
    <source>
        <dbReference type="ARBA" id="ARBA00022475"/>
    </source>
</evidence>
<evidence type="ECO:0000256" key="5">
    <source>
        <dbReference type="ARBA" id="ARBA00022679"/>
    </source>
</evidence>
<keyword evidence="7 11" id="KW-0418">Kinase</keyword>
<dbReference type="SMART" id="SM00388">
    <property type="entry name" value="HisKA"/>
    <property type="match status" value="1"/>
</dbReference>
<reference evidence="11 12" key="1">
    <citation type="submission" date="2018-08" db="EMBL/GenBank/DDBJ databases">
        <title>Salinimonas sediminis sp. nov., a piezophilic bacterium isolated from a deep-sea sediment sample from the New Britain Trench.</title>
        <authorList>
            <person name="Cao J."/>
        </authorList>
    </citation>
    <scope>NUCLEOTIDE SEQUENCE [LARGE SCALE GENOMIC DNA]</scope>
    <source>
        <strain evidence="11 12">N102</strain>
    </source>
</reference>
<dbReference type="Pfam" id="PF02518">
    <property type="entry name" value="HATPase_c"/>
    <property type="match status" value="1"/>
</dbReference>
<dbReference type="InterPro" id="IPR050980">
    <property type="entry name" value="2C_sensor_his_kinase"/>
</dbReference>
<dbReference type="SUPFAM" id="SSF47384">
    <property type="entry name" value="Homodimeric domain of signal transducing histidine kinase"/>
    <property type="match status" value="1"/>
</dbReference>
<evidence type="ECO:0000256" key="2">
    <source>
        <dbReference type="ARBA" id="ARBA00004651"/>
    </source>
</evidence>
<gene>
    <name evidence="11" type="ORF">D0Y50_03310</name>
</gene>
<comment type="subcellular location">
    <subcellularLocation>
        <location evidence="2">Cell membrane</location>
        <topology evidence="2">Multi-pass membrane protein</topology>
    </subcellularLocation>
</comment>
<proteinExistence type="predicted"/>
<keyword evidence="5" id="KW-0808">Transferase</keyword>
<dbReference type="InterPro" id="IPR003661">
    <property type="entry name" value="HisK_dim/P_dom"/>
</dbReference>
<evidence type="ECO:0000313" key="12">
    <source>
        <dbReference type="Proteomes" id="UP000262073"/>
    </source>
</evidence>
<protein>
    <recommendedName>
        <fullName evidence="3">histidine kinase</fullName>
        <ecNumber evidence="3">2.7.13.3</ecNumber>
    </recommendedName>
</protein>
<dbReference type="AlphaFoldDB" id="A0A346NIX4"/>
<dbReference type="GO" id="GO:0000155">
    <property type="term" value="F:phosphorelay sensor kinase activity"/>
    <property type="evidence" value="ECO:0007669"/>
    <property type="project" value="InterPro"/>
</dbReference>
<feature type="domain" description="Histidine kinase" evidence="10">
    <location>
        <begin position="202"/>
        <end position="371"/>
    </location>
</feature>
<dbReference type="SUPFAM" id="SSF55874">
    <property type="entry name" value="ATPase domain of HSP90 chaperone/DNA topoisomerase II/histidine kinase"/>
    <property type="match status" value="1"/>
</dbReference>
<dbReference type="KEGG" id="salm:D0Y50_03310"/>
<keyword evidence="9" id="KW-0812">Transmembrane</keyword>
<dbReference type="EC" id="2.7.13.3" evidence="3"/>
<accession>A0A346NIX4</accession>
<dbReference type="Gene3D" id="1.10.287.130">
    <property type="match status" value="1"/>
</dbReference>
<dbReference type="CDD" id="cd00082">
    <property type="entry name" value="HisKA"/>
    <property type="match status" value="1"/>
</dbReference>
<dbReference type="InterPro" id="IPR005467">
    <property type="entry name" value="His_kinase_dom"/>
</dbReference>
<evidence type="ECO:0000256" key="7">
    <source>
        <dbReference type="ARBA" id="ARBA00022777"/>
    </source>
</evidence>
<dbReference type="PANTHER" id="PTHR44936:SF10">
    <property type="entry name" value="SENSOR PROTEIN RSTB"/>
    <property type="match status" value="1"/>
</dbReference>
<dbReference type="InterPro" id="IPR036097">
    <property type="entry name" value="HisK_dim/P_sf"/>
</dbReference>
<dbReference type="GO" id="GO:0005886">
    <property type="term" value="C:plasma membrane"/>
    <property type="evidence" value="ECO:0007669"/>
    <property type="project" value="UniProtKB-SubCell"/>
</dbReference>
<keyword evidence="9" id="KW-1133">Transmembrane helix</keyword>
<keyword evidence="4" id="KW-1003">Cell membrane</keyword>
<keyword evidence="6" id="KW-0547">Nucleotide-binding</keyword>
<keyword evidence="8" id="KW-0067">ATP-binding</keyword>
<evidence type="ECO:0000259" key="10">
    <source>
        <dbReference type="PROSITE" id="PS50109"/>
    </source>
</evidence>
<evidence type="ECO:0000256" key="9">
    <source>
        <dbReference type="SAM" id="Phobius"/>
    </source>
</evidence>
<dbReference type="OrthoDB" id="9804645at2"/>
<evidence type="ECO:0000313" key="11">
    <source>
        <dbReference type="EMBL" id="AXR05481.1"/>
    </source>
</evidence>
<dbReference type="EMBL" id="CP031769">
    <property type="protein sequence ID" value="AXR05481.1"/>
    <property type="molecule type" value="Genomic_DNA"/>
</dbReference>
<organism evidence="11 12">
    <name type="scientific">Salinimonas sediminis</name>
    <dbReference type="NCBI Taxonomy" id="2303538"/>
    <lineage>
        <taxon>Bacteria</taxon>
        <taxon>Pseudomonadati</taxon>
        <taxon>Pseudomonadota</taxon>
        <taxon>Gammaproteobacteria</taxon>
        <taxon>Alteromonadales</taxon>
        <taxon>Alteromonadaceae</taxon>
        <taxon>Alteromonas/Salinimonas group</taxon>
        <taxon>Salinimonas</taxon>
    </lineage>
</organism>
<dbReference type="Proteomes" id="UP000262073">
    <property type="component" value="Chromosome"/>
</dbReference>
<name>A0A346NIX4_9ALTE</name>
<keyword evidence="12" id="KW-1185">Reference proteome</keyword>
<comment type="catalytic activity">
    <reaction evidence="1">
        <text>ATP + protein L-histidine = ADP + protein N-phospho-L-histidine.</text>
        <dbReference type="EC" id="2.7.13.3"/>
    </reaction>
</comment>
<dbReference type="GO" id="GO:0005524">
    <property type="term" value="F:ATP binding"/>
    <property type="evidence" value="ECO:0007669"/>
    <property type="project" value="UniProtKB-KW"/>
</dbReference>
<feature type="transmembrane region" description="Helical" evidence="9">
    <location>
        <begin position="122"/>
        <end position="141"/>
    </location>
</feature>
<sequence>MARLFASLYLWIAVALIASTALLDALFFNAQPPGPGIDATRIALQHAKPDAALLNDLRHSGIPARFIPTDLIAWPAQSRTALAQGQVVTLYDDTHTLLYRQTESGTLIELALAHRLTSSGSWWLYSGSFFALLGVWIALWLRPLWRDLHLVQQAVEQAEHNGTIAPVVLPARSRLSGIAQALTRLSTQVNELLLQHKEMTGAVAHELRTPLARLKFALAASAGGPSTQWQAMSDDVEELDRMVQEMLDYLRTEGSPPELNISVLPLAAISRQLVQKLAVRNERQLTVSVVASEAAILGDAYYIERAIENLLINAYRHARSRVLIDIEIGGAYVSLRVHDDGEGVDVANRDKVFAAFYRPDTHRSRVRGGQD</sequence>
<dbReference type="PANTHER" id="PTHR44936">
    <property type="entry name" value="SENSOR PROTEIN CREC"/>
    <property type="match status" value="1"/>
</dbReference>